<feature type="compositionally biased region" description="Pro residues" evidence="1">
    <location>
        <begin position="96"/>
        <end position="107"/>
    </location>
</feature>
<feature type="region of interest" description="Disordered" evidence="1">
    <location>
        <begin position="86"/>
        <end position="107"/>
    </location>
</feature>
<gene>
    <name evidence="3" type="ORF">EEDITHA_LOCUS6243</name>
</gene>
<evidence type="ECO:0000256" key="1">
    <source>
        <dbReference type="SAM" id="MobiDB-lite"/>
    </source>
</evidence>
<accession>A0AAU9TWJ0</accession>
<sequence length="438" mass="49776">MMWISSITLLALVVTAEKKIELQDIEEDNLRSENQKQYGKTDGRQKEYSASAPGLVQLDYLKNNYVQYYEPTQSSQQHRFVHQYAVTEHPERSPVTPKPEYGPPTPQQPVVGYLSNVPIQLYLVPQYYNEPTEQAVHSHHGVQLSAPAVAQVSYQESQHEQQQPSYIEVPTYVTPTAKTYLQPYTSPVSYVNYVQPTIAPTQATVTPVISYQMPVIHYPTTISAPPPKGYYQSPQYIETNSVDESYNNEINDNKPYPSHIEKLSPKPTSSSYPRYYNSRTPIREEYRHPIELPNPSPLLLKAQPSHLAHLPKALPMYRPLTKPVYATAGGYISSTFSPRPNDESFSLPFKRRPTSLLDSYIPSSIQIEYLKRGYTKDPLSAYEALSSGRHLSQSSQAPVFPRHYEQGFLPNQMYHTAAGGITYGHHKRTPKVEKVSQK</sequence>
<evidence type="ECO:0000313" key="4">
    <source>
        <dbReference type="Proteomes" id="UP001153954"/>
    </source>
</evidence>
<proteinExistence type="predicted"/>
<comment type="caution">
    <text evidence="3">The sequence shown here is derived from an EMBL/GenBank/DDBJ whole genome shotgun (WGS) entry which is preliminary data.</text>
</comment>
<reference evidence="3" key="1">
    <citation type="submission" date="2022-03" db="EMBL/GenBank/DDBJ databases">
        <authorList>
            <person name="Tunstrom K."/>
        </authorList>
    </citation>
    <scope>NUCLEOTIDE SEQUENCE</scope>
</reference>
<dbReference type="Proteomes" id="UP001153954">
    <property type="component" value="Unassembled WGS sequence"/>
</dbReference>
<keyword evidence="4" id="KW-1185">Reference proteome</keyword>
<protein>
    <submittedName>
        <fullName evidence="3">Uncharacterized protein</fullName>
    </submittedName>
</protein>
<keyword evidence="2" id="KW-0732">Signal</keyword>
<evidence type="ECO:0000256" key="2">
    <source>
        <dbReference type="SAM" id="SignalP"/>
    </source>
</evidence>
<organism evidence="3 4">
    <name type="scientific">Euphydryas editha</name>
    <name type="common">Edith's checkerspot</name>
    <dbReference type="NCBI Taxonomy" id="104508"/>
    <lineage>
        <taxon>Eukaryota</taxon>
        <taxon>Metazoa</taxon>
        <taxon>Ecdysozoa</taxon>
        <taxon>Arthropoda</taxon>
        <taxon>Hexapoda</taxon>
        <taxon>Insecta</taxon>
        <taxon>Pterygota</taxon>
        <taxon>Neoptera</taxon>
        <taxon>Endopterygota</taxon>
        <taxon>Lepidoptera</taxon>
        <taxon>Glossata</taxon>
        <taxon>Ditrysia</taxon>
        <taxon>Papilionoidea</taxon>
        <taxon>Nymphalidae</taxon>
        <taxon>Nymphalinae</taxon>
        <taxon>Euphydryas</taxon>
    </lineage>
</organism>
<evidence type="ECO:0000313" key="3">
    <source>
        <dbReference type="EMBL" id="CAH2090272.1"/>
    </source>
</evidence>
<name>A0AAU9TWJ0_EUPED</name>
<dbReference type="AlphaFoldDB" id="A0AAU9TWJ0"/>
<dbReference type="EMBL" id="CAKOGL010000009">
    <property type="protein sequence ID" value="CAH2090272.1"/>
    <property type="molecule type" value="Genomic_DNA"/>
</dbReference>
<feature type="signal peptide" evidence="2">
    <location>
        <begin position="1"/>
        <end position="16"/>
    </location>
</feature>
<feature type="region of interest" description="Disordered" evidence="1">
    <location>
        <begin position="247"/>
        <end position="274"/>
    </location>
</feature>
<feature type="chain" id="PRO_5043482544" evidence="2">
    <location>
        <begin position="17"/>
        <end position="438"/>
    </location>
</feature>